<dbReference type="GO" id="GO:0004497">
    <property type="term" value="F:monooxygenase activity"/>
    <property type="evidence" value="ECO:0007669"/>
    <property type="project" value="UniProtKB-ARBA"/>
</dbReference>
<evidence type="ECO:0000256" key="1">
    <source>
        <dbReference type="ARBA" id="ARBA00022714"/>
    </source>
</evidence>
<evidence type="ECO:0000256" key="3">
    <source>
        <dbReference type="ARBA" id="ARBA00023004"/>
    </source>
</evidence>
<keyword evidence="2" id="KW-0479">Metal-binding</keyword>
<keyword evidence="4" id="KW-0411">Iron-sulfur</keyword>
<organism evidence="7 8">
    <name type="scientific">Kouleothrix aurantiaca</name>
    <dbReference type="NCBI Taxonomy" id="186479"/>
    <lineage>
        <taxon>Bacteria</taxon>
        <taxon>Bacillati</taxon>
        <taxon>Chloroflexota</taxon>
        <taxon>Chloroflexia</taxon>
        <taxon>Chloroflexales</taxon>
        <taxon>Roseiflexineae</taxon>
        <taxon>Roseiflexaceae</taxon>
        <taxon>Kouleothrix</taxon>
    </lineage>
</organism>
<keyword evidence="5" id="KW-0472">Membrane</keyword>
<evidence type="ECO:0000313" key="8">
    <source>
        <dbReference type="Proteomes" id="UP000050509"/>
    </source>
</evidence>
<dbReference type="GO" id="GO:0051537">
    <property type="term" value="F:2 iron, 2 sulfur cluster binding"/>
    <property type="evidence" value="ECO:0007669"/>
    <property type="project" value="UniProtKB-KW"/>
</dbReference>
<protein>
    <recommendedName>
        <fullName evidence="6">Rieske domain-containing protein</fullName>
    </recommendedName>
</protein>
<dbReference type="PROSITE" id="PS51296">
    <property type="entry name" value="RIESKE"/>
    <property type="match status" value="1"/>
</dbReference>
<dbReference type="SUPFAM" id="SSF50022">
    <property type="entry name" value="ISP domain"/>
    <property type="match status" value="1"/>
</dbReference>
<dbReference type="Gene3D" id="2.102.10.10">
    <property type="entry name" value="Rieske [2Fe-2S] iron-sulphur domain"/>
    <property type="match status" value="1"/>
</dbReference>
<keyword evidence="5" id="KW-0812">Transmembrane</keyword>
<dbReference type="GO" id="GO:0046872">
    <property type="term" value="F:metal ion binding"/>
    <property type="evidence" value="ECO:0007669"/>
    <property type="project" value="UniProtKB-KW"/>
</dbReference>
<evidence type="ECO:0000259" key="6">
    <source>
        <dbReference type="PROSITE" id="PS51296"/>
    </source>
</evidence>
<reference evidence="7 8" key="1">
    <citation type="submission" date="2015-09" db="EMBL/GenBank/DDBJ databases">
        <title>Draft genome sequence of Kouleothrix aurantiaca JCM 19913.</title>
        <authorList>
            <person name="Hemp J."/>
        </authorList>
    </citation>
    <scope>NUCLEOTIDE SEQUENCE [LARGE SCALE GENOMIC DNA]</scope>
    <source>
        <strain evidence="7 8">COM-B</strain>
    </source>
</reference>
<dbReference type="InterPro" id="IPR036922">
    <property type="entry name" value="Rieske_2Fe-2S_sf"/>
</dbReference>
<comment type="caution">
    <text evidence="7">The sequence shown here is derived from an EMBL/GenBank/DDBJ whole genome shotgun (WGS) entry which is preliminary data.</text>
</comment>
<feature type="transmembrane region" description="Helical" evidence="5">
    <location>
        <begin position="14"/>
        <end position="38"/>
    </location>
</feature>
<sequence length="155" mass="16555">MAATVLPYQTRQRLAVSAGFASLGMLGTLAALAVAMLWPRTWEPALSAEQLRSGTPQLLLLAGQEIYGLWEDGAPLALSTRDPHGPYGSVCQDPRVRYNAASRHFIEPCGGATYGCNGGYVRGPSPRSLDRFAVQMNGGQVEINVGEIIPGKAHF</sequence>
<dbReference type="EMBL" id="LJCR01000678">
    <property type="protein sequence ID" value="KPV52050.1"/>
    <property type="molecule type" value="Genomic_DNA"/>
</dbReference>
<dbReference type="Proteomes" id="UP000050509">
    <property type="component" value="Unassembled WGS sequence"/>
</dbReference>
<feature type="domain" description="Rieske" evidence="6">
    <location>
        <begin position="42"/>
        <end position="143"/>
    </location>
</feature>
<evidence type="ECO:0000256" key="2">
    <source>
        <dbReference type="ARBA" id="ARBA00022723"/>
    </source>
</evidence>
<dbReference type="GO" id="GO:0016705">
    <property type="term" value="F:oxidoreductase activity, acting on paired donors, with incorporation or reduction of molecular oxygen"/>
    <property type="evidence" value="ECO:0007669"/>
    <property type="project" value="UniProtKB-ARBA"/>
</dbReference>
<evidence type="ECO:0000256" key="4">
    <source>
        <dbReference type="ARBA" id="ARBA00023014"/>
    </source>
</evidence>
<keyword evidence="1" id="KW-0001">2Fe-2S</keyword>
<dbReference type="AlphaFoldDB" id="A0A0P9D988"/>
<evidence type="ECO:0000313" key="7">
    <source>
        <dbReference type="EMBL" id="KPV52050.1"/>
    </source>
</evidence>
<gene>
    <name evidence="7" type="ORF">SE17_17760</name>
</gene>
<evidence type="ECO:0000256" key="5">
    <source>
        <dbReference type="SAM" id="Phobius"/>
    </source>
</evidence>
<accession>A0A0P9D988</accession>
<keyword evidence="3" id="KW-0408">Iron</keyword>
<dbReference type="InterPro" id="IPR017941">
    <property type="entry name" value="Rieske_2Fe-2S"/>
</dbReference>
<name>A0A0P9D988_9CHLR</name>
<keyword evidence="5" id="KW-1133">Transmembrane helix</keyword>
<keyword evidence="8" id="KW-1185">Reference proteome</keyword>
<proteinExistence type="predicted"/>